<gene>
    <name evidence="2" type="ORF">VNO78_14512</name>
</gene>
<dbReference type="AlphaFoldDB" id="A0AAN9SZZ2"/>
<dbReference type="InterPro" id="IPR036392">
    <property type="entry name" value="PLAT/LH2_dom_sf"/>
</dbReference>
<keyword evidence="1" id="KW-0812">Transmembrane</keyword>
<evidence type="ECO:0000313" key="2">
    <source>
        <dbReference type="EMBL" id="KAK7402328.1"/>
    </source>
</evidence>
<proteinExistence type="predicted"/>
<name>A0AAN9SZZ2_PSOTE</name>
<dbReference type="PANTHER" id="PTHR31718:SF31">
    <property type="entry name" value="OS01G0172800 PROTEIN"/>
    <property type="match status" value="1"/>
</dbReference>
<dbReference type="Proteomes" id="UP001386955">
    <property type="component" value="Unassembled WGS sequence"/>
</dbReference>
<evidence type="ECO:0000313" key="3">
    <source>
        <dbReference type="Proteomes" id="UP001386955"/>
    </source>
</evidence>
<keyword evidence="1" id="KW-1133">Transmembrane helix</keyword>
<evidence type="ECO:0000256" key="1">
    <source>
        <dbReference type="SAM" id="Phobius"/>
    </source>
</evidence>
<dbReference type="EMBL" id="JAYMYS010000003">
    <property type="protein sequence ID" value="KAK7402328.1"/>
    <property type="molecule type" value="Genomic_DNA"/>
</dbReference>
<keyword evidence="1" id="KW-0472">Membrane</keyword>
<keyword evidence="3" id="KW-1185">Reference proteome</keyword>
<comment type="caution">
    <text evidence="2">The sequence shown here is derived from an EMBL/GenBank/DDBJ whole genome shotgun (WGS) entry which is preliminary data.</text>
</comment>
<dbReference type="PANTHER" id="PTHR31718">
    <property type="entry name" value="PLAT DOMAIN-CONTAINING PROTEIN"/>
    <property type="match status" value="1"/>
</dbReference>
<sequence length="174" mass="19678">MSLLMCGKANIRSSDLILNLLKHITMNGVNLSLILTFSFMIVVSEAIKSSKLNNTQQHLQMDEKGCSYLVIIKTSCSSPFNIAIGEMDIVFGDAHGNQIYVPHLDGAFEDCSAHTYEIYAPCIFQICRVYLYWIGDAAWILDTLIIHNYLYLPVTFYYNTYIPNGGPYGFDYCN</sequence>
<accession>A0AAN9SZZ2</accession>
<organism evidence="2 3">
    <name type="scientific">Psophocarpus tetragonolobus</name>
    <name type="common">Winged bean</name>
    <name type="synonym">Dolichos tetragonolobus</name>
    <dbReference type="NCBI Taxonomy" id="3891"/>
    <lineage>
        <taxon>Eukaryota</taxon>
        <taxon>Viridiplantae</taxon>
        <taxon>Streptophyta</taxon>
        <taxon>Embryophyta</taxon>
        <taxon>Tracheophyta</taxon>
        <taxon>Spermatophyta</taxon>
        <taxon>Magnoliopsida</taxon>
        <taxon>eudicotyledons</taxon>
        <taxon>Gunneridae</taxon>
        <taxon>Pentapetalae</taxon>
        <taxon>rosids</taxon>
        <taxon>fabids</taxon>
        <taxon>Fabales</taxon>
        <taxon>Fabaceae</taxon>
        <taxon>Papilionoideae</taxon>
        <taxon>50 kb inversion clade</taxon>
        <taxon>NPAAA clade</taxon>
        <taxon>indigoferoid/millettioid clade</taxon>
        <taxon>Phaseoleae</taxon>
        <taxon>Psophocarpus</taxon>
    </lineage>
</organism>
<dbReference type="Pfam" id="PF06232">
    <property type="entry name" value="ATS3"/>
    <property type="match status" value="1"/>
</dbReference>
<dbReference type="InterPro" id="IPR010417">
    <property type="entry name" value="Embryo-specific_ATS3"/>
</dbReference>
<feature type="transmembrane region" description="Helical" evidence="1">
    <location>
        <begin position="20"/>
        <end position="43"/>
    </location>
</feature>
<reference evidence="2 3" key="1">
    <citation type="submission" date="2024-01" db="EMBL/GenBank/DDBJ databases">
        <title>The genomes of 5 underutilized Papilionoideae crops provide insights into root nodulation and disease resistanc.</title>
        <authorList>
            <person name="Jiang F."/>
        </authorList>
    </citation>
    <scope>NUCLEOTIDE SEQUENCE [LARGE SCALE GENOMIC DNA]</scope>
    <source>
        <strain evidence="2">DUOXIRENSHENG_FW03</strain>
        <tissue evidence="2">Leaves</tissue>
    </source>
</reference>
<dbReference type="SUPFAM" id="SSF49723">
    <property type="entry name" value="Lipase/lipooxygenase domain (PLAT/LH2 domain)"/>
    <property type="match status" value="1"/>
</dbReference>
<protein>
    <submittedName>
        <fullName evidence="2">Uncharacterized protein</fullName>
    </submittedName>
</protein>